<dbReference type="OrthoDB" id="570199at2"/>
<dbReference type="STRING" id="1294273.roselon_00535"/>
<dbReference type="InterPro" id="IPR025364">
    <property type="entry name" value="DUF4268"/>
</dbReference>
<dbReference type="Pfam" id="PF14088">
    <property type="entry name" value="DUF4268"/>
    <property type="match status" value="1"/>
</dbReference>
<dbReference type="Gene3D" id="3.40.1350.10">
    <property type="match status" value="1"/>
</dbReference>
<dbReference type="RefSeq" id="WP_025310871.1">
    <property type="nucleotide sequence ID" value="NZ_CP004372.1"/>
</dbReference>
<protein>
    <recommendedName>
        <fullName evidence="1">DUF4268 domain-containing protein</fullName>
    </recommendedName>
</protein>
<name>W8SKE6_9RHOB</name>
<dbReference type="KEGG" id="red:roselon_00535"/>
<dbReference type="InterPro" id="IPR011856">
    <property type="entry name" value="tRNA_endonuc-like_dom_sf"/>
</dbReference>
<dbReference type="EMBL" id="CP004372">
    <property type="protein sequence ID" value="AHM02975.1"/>
    <property type="molecule type" value="Genomic_DNA"/>
</dbReference>
<dbReference type="PATRIC" id="fig|1294273.3.peg.525"/>
<keyword evidence="3" id="KW-1185">Reference proteome</keyword>
<dbReference type="Proteomes" id="UP000019593">
    <property type="component" value="Chromosome"/>
</dbReference>
<accession>W8SKE6</accession>
<dbReference type="HOGENOM" id="CLU_064448_0_0_5"/>
<evidence type="ECO:0000259" key="1">
    <source>
        <dbReference type="Pfam" id="PF14088"/>
    </source>
</evidence>
<feature type="domain" description="DUF4268" evidence="1">
    <location>
        <begin position="168"/>
        <end position="303"/>
    </location>
</feature>
<organism evidence="2 3">
    <name type="scientific">Roseicyclus elongatus DSM 19469</name>
    <dbReference type="NCBI Taxonomy" id="1294273"/>
    <lineage>
        <taxon>Bacteria</taxon>
        <taxon>Pseudomonadati</taxon>
        <taxon>Pseudomonadota</taxon>
        <taxon>Alphaproteobacteria</taxon>
        <taxon>Rhodobacterales</taxon>
        <taxon>Roseobacteraceae</taxon>
        <taxon>Roseicyclus</taxon>
    </lineage>
</organism>
<gene>
    <name evidence="2" type="ORF">roselon_00535</name>
</gene>
<dbReference type="GO" id="GO:0003676">
    <property type="term" value="F:nucleic acid binding"/>
    <property type="evidence" value="ECO:0007669"/>
    <property type="project" value="InterPro"/>
</dbReference>
<evidence type="ECO:0000313" key="3">
    <source>
        <dbReference type="Proteomes" id="UP000019593"/>
    </source>
</evidence>
<reference evidence="2 3" key="1">
    <citation type="submission" date="2013-03" db="EMBL/GenBank/DDBJ databases">
        <authorList>
            <person name="Fiebig A."/>
            <person name="Goeker M."/>
            <person name="Klenk H.-P.P."/>
        </authorList>
    </citation>
    <scope>NUCLEOTIDE SEQUENCE [LARGE SCALE GENOMIC DNA]</scope>
    <source>
        <strain evidence="3">DSM 19469</strain>
    </source>
</reference>
<dbReference type="eggNOG" id="COG1637">
    <property type="taxonomic scope" value="Bacteria"/>
</dbReference>
<evidence type="ECO:0000313" key="2">
    <source>
        <dbReference type="EMBL" id="AHM02975.1"/>
    </source>
</evidence>
<dbReference type="AlphaFoldDB" id="W8SKE6"/>
<sequence>MIAKIERVPLREVWPHEAYDFTQWLEENIDVLSDAIDRNIVNVEREKKTESTFSVDLVGEDEAGSAIIIENQLEKSNHDHLGKLITYLTAMQANTAVWIVAEPRPEHVAALAWLNESTNADFFLLKLEAIRIENSPPAPLLTLIVGPSEEGKSIGRSKAEMSERDHERLRFWTQLIEHPNAKLHAHTTPGRHTWQGVSSGIIRGVSFNYAVSKGGAQAEVYIDRGKDMNDENLQIFDQLYAKKDAIEEAFGGSLTWERLEGRRACRISAKVGGGFRDPETTWAATHDRMTDAMNRLVNAVRPHLKAVKILDGGGEMGGVNSETLG</sequence>
<proteinExistence type="predicted"/>